<keyword evidence="6" id="KW-0653">Protein transport</keyword>
<evidence type="ECO:0000256" key="5">
    <source>
        <dbReference type="ARBA" id="ARBA00023136"/>
    </source>
</evidence>
<keyword evidence="11" id="KW-1185">Reference proteome</keyword>
<dbReference type="PANTHER" id="PTHR30625:SF11">
    <property type="entry name" value="MOTA_TOLQ_EXBB PROTON CHANNEL DOMAIN-CONTAINING PROTEIN"/>
    <property type="match status" value="1"/>
</dbReference>
<evidence type="ECO:0000313" key="10">
    <source>
        <dbReference type="EMBL" id="MBK5932200.1"/>
    </source>
</evidence>
<comment type="caution">
    <text evidence="10">The sequence shown here is derived from an EMBL/GenBank/DDBJ whole genome shotgun (WGS) entry which is preliminary data.</text>
</comment>
<dbReference type="GO" id="GO:0017038">
    <property type="term" value="P:protein import"/>
    <property type="evidence" value="ECO:0007669"/>
    <property type="project" value="TreeGrafter"/>
</dbReference>
<feature type="transmembrane region" description="Helical" evidence="8">
    <location>
        <begin position="180"/>
        <end position="202"/>
    </location>
</feature>
<organism evidence="10 11">
    <name type="scientific">Halochromatium salexigens</name>
    <name type="common">Chromatium salexigens</name>
    <dbReference type="NCBI Taxonomy" id="49447"/>
    <lineage>
        <taxon>Bacteria</taxon>
        <taxon>Pseudomonadati</taxon>
        <taxon>Pseudomonadota</taxon>
        <taxon>Gammaproteobacteria</taxon>
        <taxon>Chromatiales</taxon>
        <taxon>Chromatiaceae</taxon>
        <taxon>Halochromatium</taxon>
    </lineage>
</organism>
<evidence type="ECO:0000256" key="6">
    <source>
        <dbReference type="RuleBase" id="RU004057"/>
    </source>
</evidence>
<dbReference type="AlphaFoldDB" id="A0AAJ0UIN5"/>
<evidence type="ECO:0000256" key="7">
    <source>
        <dbReference type="SAM" id="MobiDB-lite"/>
    </source>
</evidence>
<gene>
    <name evidence="10" type="ORF">CCR82_17090</name>
</gene>
<evidence type="ECO:0000256" key="1">
    <source>
        <dbReference type="ARBA" id="ARBA00004651"/>
    </source>
</evidence>
<evidence type="ECO:0000256" key="4">
    <source>
        <dbReference type="ARBA" id="ARBA00022989"/>
    </source>
</evidence>
<keyword evidence="4 8" id="KW-1133">Transmembrane helix</keyword>
<comment type="similarity">
    <text evidence="6">Belongs to the exbB/tolQ family.</text>
</comment>
<reference evidence="10" key="2">
    <citation type="journal article" date="2020" name="Microorganisms">
        <title>Osmotic Adaptation and Compatible Solute Biosynthesis of Phototrophic Bacteria as Revealed from Genome Analyses.</title>
        <authorList>
            <person name="Imhoff J.F."/>
            <person name="Rahn T."/>
            <person name="Kunzel S."/>
            <person name="Keller A."/>
            <person name="Neulinger S.C."/>
        </authorList>
    </citation>
    <scope>NUCLEOTIDE SEQUENCE</scope>
    <source>
        <strain evidence="10">DSM 4395</strain>
    </source>
</reference>
<keyword evidence="3 8" id="KW-0812">Transmembrane</keyword>
<feature type="transmembrane region" description="Helical" evidence="8">
    <location>
        <begin position="139"/>
        <end position="160"/>
    </location>
</feature>
<evidence type="ECO:0000313" key="11">
    <source>
        <dbReference type="Proteomes" id="UP001296967"/>
    </source>
</evidence>
<protein>
    <recommendedName>
        <fullName evidence="9">MotA/TolQ/ExbB proton channel domain-containing protein</fullName>
    </recommendedName>
</protein>
<dbReference type="EMBL" id="NHSF01000080">
    <property type="protein sequence ID" value="MBK5932200.1"/>
    <property type="molecule type" value="Genomic_DNA"/>
</dbReference>
<evidence type="ECO:0000256" key="8">
    <source>
        <dbReference type="SAM" id="Phobius"/>
    </source>
</evidence>
<evidence type="ECO:0000256" key="3">
    <source>
        <dbReference type="ARBA" id="ARBA00022692"/>
    </source>
</evidence>
<feature type="region of interest" description="Disordered" evidence="7">
    <location>
        <begin position="239"/>
        <end position="287"/>
    </location>
</feature>
<feature type="transmembrane region" description="Helical" evidence="8">
    <location>
        <begin position="34"/>
        <end position="54"/>
    </location>
</feature>
<proteinExistence type="inferred from homology"/>
<accession>A0AAJ0UIN5</accession>
<keyword evidence="6" id="KW-0813">Transport</keyword>
<feature type="domain" description="MotA/TolQ/ExbB proton channel" evidence="9">
    <location>
        <begin position="93"/>
        <end position="218"/>
    </location>
</feature>
<dbReference type="GO" id="GO:0005886">
    <property type="term" value="C:plasma membrane"/>
    <property type="evidence" value="ECO:0007669"/>
    <property type="project" value="UniProtKB-SubCell"/>
</dbReference>
<sequence>MLPDTSAVEPQSWLQGLANLSEPLRETVGNGGPVLMVLAVLSIVALTIVLAKLWQFARVRLDTPHAVEAALQSWSRDQPAAALATLGDRRQPTARLVAQAIRGLQQVRNQPPAALELLREELRRAANAQLEQLRSWLRALEVIASLSPLLGLLGTVLGMIEAFQQLAAAGSRVDPAVLSGGIWQALLTTAAGLGVAIPVVFLHSWLERRVERCAHQMEDAVTRVFTCSAMQPGARSILSSAHPGAHRVPSNASETAASMGPAPAPALAQRRRRLASTPSGSRRCSLSHVHRHAVARLGSRL</sequence>
<name>A0AAJ0UIN5_HALSE</name>
<dbReference type="PANTHER" id="PTHR30625">
    <property type="entry name" value="PROTEIN TOLQ"/>
    <property type="match status" value="1"/>
</dbReference>
<keyword evidence="5 8" id="KW-0472">Membrane</keyword>
<reference evidence="10" key="1">
    <citation type="submission" date="2017-05" db="EMBL/GenBank/DDBJ databases">
        <authorList>
            <person name="Imhoff J.F."/>
            <person name="Rahn T."/>
            <person name="Kuenzel S."/>
            <person name="Neulinger S.C."/>
        </authorList>
    </citation>
    <scope>NUCLEOTIDE SEQUENCE</scope>
    <source>
        <strain evidence="10">DSM 4395</strain>
    </source>
</reference>
<keyword evidence="2" id="KW-1003">Cell membrane</keyword>
<dbReference type="InterPro" id="IPR002898">
    <property type="entry name" value="MotA_ExbB_proton_chnl"/>
</dbReference>
<dbReference type="Pfam" id="PF01618">
    <property type="entry name" value="MotA_ExbB"/>
    <property type="match status" value="1"/>
</dbReference>
<evidence type="ECO:0000256" key="2">
    <source>
        <dbReference type="ARBA" id="ARBA00022475"/>
    </source>
</evidence>
<comment type="subcellular location">
    <subcellularLocation>
        <location evidence="1">Cell membrane</location>
        <topology evidence="1">Multi-pass membrane protein</topology>
    </subcellularLocation>
    <subcellularLocation>
        <location evidence="6">Membrane</location>
        <topology evidence="6">Multi-pass membrane protein</topology>
    </subcellularLocation>
</comment>
<dbReference type="Proteomes" id="UP001296967">
    <property type="component" value="Unassembled WGS sequence"/>
</dbReference>
<evidence type="ECO:0000259" key="9">
    <source>
        <dbReference type="Pfam" id="PF01618"/>
    </source>
</evidence>
<dbReference type="InterPro" id="IPR050790">
    <property type="entry name" value="ExbB/TolQ_transport"/>
</dbReference>